<comment type="caution">
    <text evidence="1">The sequence shown here is derived from an EMBL/GenBank/DDBJ whole genome shotgun (WGS) entry which is preliminary data.</text>
</comment>
<reference evidence="1" key="1">
    <citation type="submission" date="2023-06" db="EMBL/GenBank/DDBJ databases">
        <authorList>
            <consortium name="Lawrence Berkeley National Laboratory"/>
            <person name="Ahrendt S."/>
            <person name="Sahu N."/>
            <person name="Indic B."/>
            <person name="Wong-Bajracharya J."/>
            <person name="Merenyi Z."/>
            <person name="Ke H.-M."/>
            <person name="Monk M."/>
            <person name="Kocsube S."/>
            <person name="Drula E."/>
            <person name="Lipzen A."/>
            <person name="Balint B."/>
            <person name="Henrissat B."/>
            <person name="Andreopoulos B."/>
            <person name="Martin F.M."/>
            <person name="Harder C.B."/>
            <person name="Rigling D."/>
            <person name="Ford K.L."/>
            <person name="Foster G.D."/>
            <person name="Pangilinan J."/>
            <person name="Papanicolaou A."/>
            <person name="Barry K."/>
            <person name="LaButti K."/>
            <person name="Viragh M."/>
            <person name="Koriabine M."/>
            <person name="Yan M."/>
            <person name="Riley R."/>
            <person name="Champramary S."/>
            <person name="Plett K.L."/>
            <person name="Tsai I.J."/>
            <person name="Slot J."/>
            <person name="Sipos G."/>
            <person name="Plett J."/>
            <person name="Nagy L.G."/>
            <person name="Grigoriev I.V."/>
        </authorList>
    </citation>
    <scope>NUCLEOTIDE SEQUENCE</scope>
    <source>
        <strain evidence="1">CCBAS 213</strain>
    </source>
</reference>
<dbReference type="GeneID" id="85353685"/>
<keyword evidence="2" id="KW-1185">Reference proteome</keyword>
<accession>A0AA39JK56</accession>
<protein>
    <submittedName>
        <fullName evidence="1">Uncharacterized protein</fullName>
    </submittedName>
</protein>
<dbReference type="Pfam" id="PF18759">
    <property type="entry name" value="Plavaka"/>
    <property type="match status" value="1"/>
</dbReference>
<evidence type="ECO:0000313" key="1">
    <source>
        <dbReference type="EMBL" id="KAK0443415.1"/>
    </source>
</evidence>
<gene>
    <name evidence="1" type="ORF">EV420DRAFT_1484941</name>
</gene>
<dbReference type="AlphaFoldDB" id="A0AA39JK56"/>
<dbReference type="EMBL" id="JAUEPS010000058">
    <property type="protein sequence ID" value="KAK0443415.1"/>
    <property type="molecule type" value="Genomic_DNA"/>
</dbReference>
<dbReference type="RefSeq" id="XP_060324734.1">
    <property type="nucleotide sequence ID" value="XM_060470137.1"/>
</dbReference>
<organism evidence="1 2">
    <name type="scientific">Armillaria tabescens</name>
    <name type="common">Ringless honey mushroom</name>
    <name type="synonym">Agaricus tabescens</name>
    <dbReference type="NCBI Taxonomy" id="1929756"/>
    <lineage>
        <taxon>Eukaryota</taxon>
        <taxon>Fungi</taxon>
        <taxon>Dikarya</taxon>
        <taxon>Basidiomycota</taxon>
        <taxon>Agaricomycotina</taxon>
        <taxon>Agaricomycetes</taxon>
        <taxon>Agaricomycetidae</taxon>
        <taxon>Agaricales</taxon>
        <taxon>Marasmiineae</taxon>
        <taxon>Physalacriaceae</taxon>
        <taxon>Desarmillaria</taxon>
    </lineage>
</organism>
<name>A0AA39JK56_ARMTA</name>
<sequence length="325" mass="37338">MFEALKPMKQLVLRRLKNIDVRLHLKDNIEIKYHGGPLTIPRPSQLPLPSPMKQQYLLWQIPLNNFGSVEEIEQMIKAFHRKIGLGLPPHPFCLPLTNQNLPISAPSIILPADKTREDKLEDFNPAPEKPKIPLDDTPWHPFSSELDFELAEFILEAALNEVLLKGQDYQFDVYYQDLWSWTVEILQDPVLAPHLIWDAHNIFWEVQLALHVDGKPICYIIYADKTWLSSFGTVQGYPVIVRLGNLPSNIHNGQDVGGGCIIGWLPIVPEESQHHNKTYYADFKRIIWHKAFEIILSSIAVTCTQHVYMCNFVNPVNPNMCQPTK</sequence>
<dbReference type="InterPro" id="IPR041078">
    <property type="entry name" value="Plavaka"/>
</dbReference>
<dbReference type="Proteomes" id="UP001175211">
    <property type="component" value="Unassembled WGS sequence"/>
</dbReference>
<proteinExistence type="predicted"/>
<evidence type="ECO:0000313" key="2">
    <source>
        <dbReference type="Proteomes" id="UP001175211"/>
    </source>
</evidence>